<keyword evidence="3 14" id="KW-0813">Transport</keyword>
<evidence type="ECO:0000256" key="8">
    <source>
        <dbReference type="ARBA" id="ARBA00023004"/>
    </source>
</evidence>
<keyword evidence="4 14" id="KW-1134">Transmembrane beta strand</keyword>
<evidence type="ECO:0000256" key="3">
    <source>
        <dbReference type="ARBA" id="ARBA00022448"/>
    </source>
</evidence>
<dbReference type="Proteomes" id="UP001457661">
    <property type="component" value="Unassembled WGS sequence"/>
</dbReference>
<dbReference type="PROSITE" id="PS52016">
    <property type="entry name" value="TONB_DEPENDENT_REC_3"/>
    <property type="match status" value="1"/>
</dbReference>
<evidence type="ECO:0000256" key="9">
    <source>
        <dbReference type="ARBA" id="ARBA00023065"/>
    </source>
</evidence>
<keyword evidence="9" id="KW-0406">Ion transport</keyword>
<evidence type="ECO:0000256" key="14">
    <source>
        <dbReference type="PROSITE-ProRule" id="PRU01360"/>
    </source>
</evidence>
<feature type="domain" description="TonB-dependent receptor plug" evidence="18">
    <location>
        <begin position="65"/>
        <end position="158"/>
    </location>
</feature>
<dbReference type="NCBIfam" id="TIGR01783">
    <property type="entry name" value="TonB-siderophor"/>
    <property type="match status" value="1"/>
</dbReference>
<sequence>MKTIQKTFVLTALMCSCQLAYAQNEINSKTKENSIERISVTGTAQSRYVIKESSSLTGFPLDFLELPRVVNIIPEQLILDQKITDLSEALRNTPGVSLGDGFGGTNDDFLIRGFRRNAVYRDGFRRATNFKTNLSNVEYTQVVKGPASITYGQVEPGGLVDIATKKPLAEKRFAGEARVGSFNDQFALLDWSTPINDSAAIRVVGSIQDAESFRDFSDINRDTLSISGTFDLAPTTRLNLSYEYRDESRPLDRGTITVPTPDGRAVLNEVLDIPLSTRFGEQYEVFESNFNFFDATLEQELGDNWNLRFSTAYEVSSANDLQARPLAVAIFDADGPISEDGFIEFQSPADISANINEGLTGVFDDPTDQVFLIRRTDGNQNADVDVLYLNAIVTGEVQTGNITHKIAIGGSYRDFERKDNFVNSANSDGLPAAFGFSGIPLFDVSNPVYGNLPTGLNTDDFARRTFSSEDYGFFINDYIVLTDNLGVLIGGRLDSVKSGFNDGVTAFTNGETTGTDLKLDSISEFSPQVAVNYKMTSNSSLFASYSESFAPNTDTANTEVSNSEQFDPEDSEQIELGIKAEFFGGRLQSSVSIYNIEKTNVLSTEDGITTLRDGQTSEGIEFSISGQPTEGMNLIAGYAYTDAEIEVDGVTGNKPRNVADNTFNLWASYEFQKGSLEGFGVGGGYFFVDDRFGNDDNSYTLDSYGLVDLSVWYTLATPGLGEDGTVRFQLAVKNLLDEEYYSASGGDLRINIGTPRAVFASVSFAF</sequence>
<evidence type="ECO:0000256" key="15">
    <source>
        <dbReference type="RuleBase" id="RU003357"/>
    </source>
</evidence>
<keyword evidence="11 14" id="KW-0472">Membrane</keyword>
<evidence type="ECO:0000256" key="2">
    <source>
        <dbReference type="ARBA" id="ARBA00009810"/>
    </source>
</evidence>
<feature type="chain" id="PRO_5046120681" evidence="16">
    <location>
        <begin position="23"/>
        <end position="766"/>
    </location>
</feature>
<evidence type="ECO:0000256" key="16">
    <source>
        <dbReference type="SAM" id="SignalP"/>
    </source>
</evidence>
<evidence type="ECO:0000256" key="5">
    <source>
        <dbReference type="ARBA" id="ARBA00022496"/>
    </source>
</evidence>
<keyword evidence="6 14" id="KW-0812">Transmembrane</keyword>
<dbReference type="PROSITE" id="PS51257">
    <property type="entry name" value="PROKAR_LIPOPROTEIN"/>
    <property type="match status" value="1"/>
</dbReference>
<comment type="subcellular location">
    <subcellularLocation>
        <location evidence="1 14">Cell outer membrane</location>
        <topology evidence="1 14">Multi-pass membrane protein</topology>
    </subcellularLocation>
</comment>
<dbReference type="InterPro" id="IPR036942">
    <property type="entry name" value="Beta-barrel_TonB_sf"/>
</dbReference>
<evidence type="ECO:0000256" key="10">
    <source>
        <dbReference type="ARBA" id="ARBA00023077"/>
    </source>
</evidence>
<evidence type="ECO:0000259" key="17">
    <source>
        <dbReference type="Pfam" id="PF00593"/>
    </source>
</evidence>
<accession>A0ABU9THR0</accession>
<evidence type="ECO:0000313" key="20">
    <source>
        <dbReference type="Proteomes" id="UP001457661"/>
    </source>
</evidence>
<evidence type="ECO:0000313" key="19">
    <source>
        <dbReference type="EMBL" id="MEM5533245.1"/>
    </source>
</evidence>
<keyword evidence="10 15" id="KW-0798">TonB box</keyword>
<evidence type="ECO:0000256" key="12">
    <source>
        <dbReference type="ARBA" id="ARBA00023170"/>
    </source>
</evidence>
<dbReference type="InterPro" id="IPR012910">
    <property type="entry name" value="Plug_dom"/>
</dbReference>
<dbReference type="PANTHER" id="PTHR32552">
    <property type="entry name" value="FERRICHROME IRON RECEPTOR-RELATED"/>
    <property type="match status" value="1"/>
</dbReference>
<comment type="caution">
    <text evidence="19">The sequence shown here is derived from an EMBL/GenBank/DDBJ whole genome shotgun (WGS) entry which is preliminary data.</text>
</comment>
<keyword evidence="7 16" id="KW-0732">Signal</keyword>
<gene>
    <name evidence="19" type="ORF">WNY57_12445</name>
</gene>
<reference evidence="19 20" key="1">
    <citation type="submission" date="2024-03" db="EMBL/GenBank/DDBJ databases">
        <title>Community enrichment and isolation of bacterial strains for fucoidan degradation.</title>
        <authorList>
            <person name="Sichert A."/>
        </authorList>
    </citation>
    <scope>NUCLEOTIDE SEQUENCE [LARGE SCALE GENOMIC DNA]</scope>
    <source>
        <strain evidence="19 20">AS26</strain>
    </source>
</reference>
<protein>
    <submittedName>
        <fullName evidence="19">TonB-dependent siderophore receptor</fullName>
    </submittedName>
</protein>
<evidence type="ECO:0000256" key="13">
    <source>
        <dbReference type="ARBA" id="ARBA00023237"/>
    </source>
</evidence>
<dbReference type="Gene3D" id="2.40.170.20">
    <property type="entry name" value="TonB-dependent receptor, beta-barrel domain"/>
    <property type="match status" value="1"/>
</dbReference>
<keyword evidence="8" id="KW-0408">Iron</keyword>
<dbReference type="PANTHER" id="PTHR32552:SF68">
    <property type="entry name" value="FERRICHROME OUTER MEMBRANE TRANSPORTER_PHAGE RECEPTOR"/>
    <property type="match status" value="1"/>
</dbReference>
<dbReference type="InterPro" id="IPR039426">
    <property type="entry name" value="TonB-dep_rcpt-like"/>
</dbReference>
<dbReference type="SUPFAM" id="SSF56935">
    <property type="entry name" value="Porins"/>
    <property type="match status" value="1"/>
</dbReference>
<keyword evidence="12 19" id="KW-0675">Receptor</keyword>
<dbReference type="Gene3D" id="2.170.130.10">
    <property type="entry name" value="TonB-dependent receptor, plug domain"/>
    <property type="match status" value="1"/>
</dbReference>
<name>A0ABU9THR0_9GAMM</name>
<dbReference type="Pfam" id="PF00593">
    <property type="entry name" value="TonB_dep_Rec_b-barrel"/>
    <property type="match status" value="1"/>
</dbReference>
<dbReference type="RefSeq" id="WP_342879877.1">
    <property type="nucleotide sequence ID" value="NZ_JBBMQX010000009.1"/>
</dbReference>
<evidence type="ECO:0000256" key="1">
    <source>
        <dbReference type="ARBA" id="ARBA00004571"/>
    </source>
</evidence>
<organism evidence="19 20">
    <name type="scientific">Pseudoalteromonas arctica</name>
    <dbReference type="NCBI Taxonomy" id="394751"/>
    <lineage>
        <taxon>Bacteria</taxon>
        <taxon>Pseudomonadati</taxon>
        <taxon>Pseudomonadota</taxon>
        <taxon>Gammaproteobacteria</taxon>
        <taxon>Alteromonadales</taxon>
        <taxon>Pseudoalteromonadaceae</taxon>
        <taxon>Pseudoalteromonas</taxon>
    </lineage>
</organism>
<comment type="similarity">
    <text evidence="2 14 15">Belongs to the TonB-dependent receptor family.</text>
</comment>
<dbReference type="Pfam" id="PF07715">
    <property type="entry name" value="Plug"/>
    <property type="match status" value="1"/>
</dbReference>
<evidence type="ECO:0000256" key="6">
    <source>
        <dbReference type="ARBA" id="ARBA00022692"/>
    </source>
</evidence>
<keyword evidence="20" id="KW-1185">Reference proteome</keyword>
<keyword evidence="13 14" id="KW-0998">Cell outer membrane</keyword>
<keyword evidence="5" id="KW-0410">Iron transport</keyword>
<dbReference type="InterPro" id="IPR010105">
    <property type="entry name" value="TonB_sidphr_rcpt"/>
</dbReference>
<evidence type="ECO:0000256" key="4">
    <source>
        <dbReference type="ARBA" id="ARBA00022452"/>
    </source>
</evidence>
<evidence type="ECO:0000256" key="7">
    <source>
        <dbReference type="ARBA" id="ARBA00022729"/>
    </source>
</evidence>
<feature type="domain" description="TonB-dependent receptor-like beta-barrel" evidence="17">
    <location>
        <begin position="230"/>
        <end position="735"/>
    </location>
</feature>
<proteinExistence type="inferred from homology"/>
<dbReference type="EMBL" id="JBBMQX010000009">
    <property type="protein sequence ID" value="MEM5533245.1"/>
    <property type="molecule type" value="Genomic_DNA"/>
</dbReference>
<dbReference type="InterPro" id="IPR037066">
    <property type="entry name" value="Plug_dom_sf"/>
</dbReference>
<feature type="signal peptide" evidence="16">
    <location>
        <begin position="1"/>
        <end position="22"/>
    </location>
</feature>
<dbReference type="CDD" id="cd01347">
    <property type="entry name" value="ligand_gated_channel"/>
    <property type="match status" value="1"/>
</dbReference>
<evidence type="ECO:0000256" key="11">
    <source>
        <dbReference type="ARBA" id="ARBA00023136"/>
    </source>
</evidence>
<evidence type="ECO:0000259" key="18">
    <source>
        <dbReference type="Pfam" id="PF07715"/>
    </source>
</evidence>
<dbReference type="InterPro" id="IPR000531">
    <property type="entry name" value="Beta-barrel_TonB"/>
</dbReference>